<reference evidence="18" key="1">
    <citation type="submission" date="2020-06" db="EMBL/GenBank/DDBJ databases">
        <authorList>
            <consortium name="Wellcome Sanger Institute Data Sharing"/>
        </authorList>
    </citation>
    <scope>NUCLEOTIDE SEQUENCE [LARGE SCALE GENOMIC DNA]</scope>
</reference>
<dbReference type="GO" id="GO:0005886">
    <property type="term" value="C:plasma membrane"/>
    <property type="evidence" value="ECO:0007669"/>
    <property type="project" value="UniProtKB-SubCell"/>
</dbReference>
<keyword evidence="12" id="KW-0458">Lysosome</keyword>
<keyword evidence="7 16" id="KW-0735">Signal-anchor</keyword>
<evidence type="ECO:0000259" key="17">
    <source>
        <dbReference type="PROSITE" id="PS50869"/>
    </source>
</evidence>
<dbReference type="GO" id="GO:0005765">
    <property type="term" value="C:lysosomal membrane"/>
    <property type="evidence" value="ECO:0007669"/>
    <property type="project" value="UniProtKB-SubCell"/>
</dbReference>
<dbReference type="InterPro" id="IPR007084">
    <property type="entry name" value="BRICHOS_dom"/>
</dbReference>
<dbReference type="Ensembl" id="ENSGWIT00000046291.1">
    <property type="protein sequence ID" value="ENSGWIP00000042665.1"/>
    <property type="gene ID" value="ENSGWIG00000021388.1"/>
</dbReference>
<dbReference type="GO" id="GO:0042985">
    <property type="term" value="P:negative regulation of amyloid precursor protein biosynthetic process"/>
    <property type="evidence" value="ECO:0007669"/>
    <property type="project" value="TreeGrafter"/>
</dbReference>
<evidence type="ECO:0000256" key="1">
    <source>
        <dbReference type="ARBA" id="ARBA00004401"/>
    </source>
</evidence>
<evidence type="ECO:0000256" key="2">
    <source>
        <dbReference type="ARBA" id="ARBA00006794"/>
    </source>
</evidence>
<organism evidence="18 19">
    <name type="scientific">Gouania willdenowi</name>
    <name type="common">Blunt-snouted clingfish</name>
    <name type="synonym">Lepadogaster willdenowi</name>
    <dbReference type="NCBI Taxonomy" id="441366"/>
    <lineage>
        <taxon>Eukaryota</taxon>
        <taxon>Metazoa</taxon>
        <taxon>Chordata</taxon>
        <taxon>Craniata</taxon>
        <taxon>Vertebrata</taxon>
        <taxon>Euteleostomi</taxon>
        <taxon>Actinopterygii</taxon>
        <taxon>Neopterygii</taxon>
        <taxon>Teleostei</taxon>
        <taxon>Neoteleostei</taxon>
        <taxon>Acanthomorphata</taxon>
        <taxon>Ovalentaria</taxon>
        <taxon>Blenniimorphae</taxon>
        <taxon>Blenniiformes</taxon>
        <taxon>Gobiesocoidei</taxon>
        <taxon>Gobiesocidae</taxon>
        <taxon>Gobiesocinae</taxon>
        <taxon>Gouania</taxon>
    </lineage>
</organism>
<dbReference type="PANTHER" id="PTHR10962">
    <property type="entry name" value="INTEGRAL TRANSMEMBRANE PROTEIN 2"/>
    <property type="match status" value="1"/>
</dbReference>
<dbReference type="Proteomes" id="UP000694680">
    <property type="component" value="Chromosome 17"/>
</dbReference>
<evidence type="ECO:0000256" key="3">
    <source>
        <dbReference type="ARBA" id="ARBA00022475"/>
    </source>
</evidence>
<gene>
    <name evidence="18" type="primary">LOC114479391</name>
</gene>
<comment type="function">
    <text evidence="13">Negative regulator of amyloid-beta peptide production. May inhibit the processing of APP by blocking its access to alpha- and beta-secretase. Binding to the beta-secretase-cleaved APP C-terminal fragment is negligible, suggesting that ITM2C is a poor gamma-secretase cleavage inhibitor. May play a role in TNF-induced cell death and neuronal differentiation.</text>
</comment>
<keyword evidence="5" id="KW-0165">Cleavage on pair of basic residues</keyword>
<keyword evidence="19" id="KW-1185">Reference proteome</keyword>
<keyword evidence="3 16" id="KW-1003">Cell membrane</keyword>
<protein>
    <recommendedName>
        <fullName evidence="16">Integral membrane protein 2</fullName>
    </recommendedName>
</protein>
<evidence type="ECO:0000256" key="10">
    <source>
        <dbReference type="ARBA" id="ARBA00023157"/>
    </source>
</evidence>
<reference evidence="18" key="3">
    <citation type="submission" date="2025-09" db="UniProtKB">
        <authorList>
            <consortium name="Ensembl"/>
        </authorList>
    </citation>
    <scope>IDENTIFICATION</scope>
</reference>
<evidence type="ECO:0000256" key="16">
    <source>
        <dbReference type="RuleBase" id="RU367061"/>
    </source>
</evidence>
<feature type="transmembrane region" description="Helical" evidence="16">
    <location>
        <begin position="41"/>
        <end position="68"/>
    </location>
</feature>
<comment type="similarity">
    <text evidence="2 16">Belongs to the ITM2 family.</text>
</comment>
<evidence type="ECO:0000256" key="4">
    <source>
        <dbReference type="ARBA" id="ARBA00022553"/>
    </source>
</evidence>
<dbReference type="GO" id="GO:0005794">
    <property type="term" value="C:Golgi apparatus"/>
    <property type="evidence" value="ECO:0007669"/>
    <property type="project" value="TreeGrafter"/>
</dbReference>
<comment type="subunit">
    <text evidence="15">Interacts with BACE1. Interacts with APP. Interacts with STMN2.</text>
</comment>
<feature type="domain" description="BRICHOS" evidence="17">
    <location>
        <begin position="125"/>
        <end position="248"/>
    </location>
</feature>
<keyword evidence="11" id="KW-0325">Glycoprotein</keyword>
<dbReference type="PANTHER" id="PTHR10962:SF5">
    <property type="entry name" value="INTEGRAL MEMBRANE PROTEIN 2C"/>
    <property type="match status" value="1"/>
</dbReference>
<evidence type="ECO:0000256" key="15">
    <source>
        <dbReference type="ARBA" id="ARBA00038611"/>
    </source>
</evidence>
<evidence type="ECO:0000256" key="11">
    <source>
        <dbReference type="ARBA" id="ARBA00023180"/>
    </source>
</evidence>
<evidence type="ECO:0000256" key="9">
    <source>
        <dbReference type="ARBA" id="ARBA00023136"/>
    </source>
</evidence>
<dbReference type="AlphaFoldDB" id="A0A8C5HB21"/>
<dbReference type="SMART" id="SM01039">
    <property type="entry name" value="BRICHOS"/>
    <property type="match status" value="1"/>
</dbReference>
<keyword evidence="8 16" id="KW-1133">Transmembrane helix</keyword>
<evidence type="ECO:0000256" key="5">
    <source>
        <dbReference type="ARBA" id="ARBA00022685"/>
    </source>
</evidence>
<dbReference type="GO" id="GO:0070062">
    <property type="term" value="C:extracellular exosome"/>
    <property type="evidence" value="ECO:0007669"/>
    <property type="project" value="TreeGrafter"/>
</dbReference>
<comment type="subcellular location">
    <subcellularLocation>
        <location evidence="1">Cell membrane</location>
        <topology evidence="1">Single-pass type II membrane protein</topology>
    </subcellularLocation>
    <subcellularLocation>
        <location evidence="14">Lysosome membrane</location>
        <topology evidence="14">Single-pass type II membrane protein</topology>
    </subcellularLocation>
    <subcellularLocation>
        <location evidence="16">Membrane</location>
        <topology evidence="16">Single-pass type II membrane protein</topology>
    </subcellularLocation>
</comment>
<name>A0A8C5HB21_GOUWI</name>
<keyword evidence="9 16" id="KW-0472">Membrane</keyword>
<dbReference type="Pfam" id="PF04089">
    <property type="entry name" value="BRICHOS"/>
    <property type="match status" value="1"/>
</dbReference>
<keyword evidence="4" id="KW-0597">Phosphoprotein</keyword>
<evidence type="ECO:0000256" key="12">
    <source>
        <dbReference type="ARBA" id="ARBA00023228"/>
    </source>
</evidence>
<evidence type="ECO:0000256" key="13">
    <source>
        <dbReference type="ARBA" id="ARBA00037782"/>
    </source>
</evidence>
<dbReference type="GO" id="GO:0001540">
    <property type="term" value="F:amyloid-beta binding"/>
    <property type="evidence" value="ECO:0007669"/>
    <property type="project" value="TreeGrafter"/>
</dbReference>
<dbReference type="PROSITE" id="PS50869">
    <property type="entry name" value="BRICHOS"/>
    <property type="match status" value="1"/>
</dbReference>
<evidence type="ECO:0000256" key="7">
    <source>
        <dbReference type="ARBA" id="ARBA00022968"/>
    </source>
</evidence>
<evidence type="ECO:0000256" key="8">
    <source>
        <dbReference type="ARBA" id="ARBA00022989"/>
    </source>
</evidence>
<keyword evidence="10" id="KW-1015">Disulfide bond</keyword>
<evidence type="ECO:0000313" key="18">
    <source>
        <dbReference type="Ensembl" id="ENSGWIP00000042665.1"/>
    </source>
</evidence>
<keyword evidence="6 16" id="KW-0812">Transmembrane</keyword>
<accession>A0A8C5HB21</accession>
<sequence length="286" mass="32853">MVKITFAPVSTQKADKEREADTVVIAEAHEHMVCPVVSNKSFPTCVVCLSVGLLLFLSGLVLTCVFTYRHFYVPQQIPEDSLFHCRVFYEDAIYAPLRGRQELEEKVGIFLEDNYEQISVPVPHFGGSDPADIIHDFQRGLTAYHDLVLDKCYITELNSTSVMAPRSLWELLVNVKVNARLNATVKLNVEAASHAVCVCVCVCPQRGTYLPHTYIVQEEMVVTGRVRNTRQLGPFIHRLCYGKDTYRLRHRSSQRQRIKKRETRRCHRIRHFENTFVVETLICELI</sequence>
<dbReference type="InterPro" id="IPR040145">
    <property type="entry name" value="ITM2"/>
</dbReference>
<proteinExistence type="inferred from homology"/>
<reference evidence="18" key="2">
    <citation type="submission" date="2025-08" db="UniProtKB">
        <authorList>
            <consortium name="Ensembl"/>
        </authorList>
    </citation>
    <scope>IDENTIFICATION</scope>
</reference>
<evidence type="ECO:0000256" key="14">
    <source>
        <dbReference type="ARBA" id="ARBA00037874"/>
    </source>
</evidence>
<evidence type="ECO:0000313" key="19">
    <source>
        <dbReference type="Proteomes" id="UP000694680"/>
    </source>
</evidence>
<evidence type="ECO:0000256" key="6">
    <source>
        <dbReference type="ARBA" id="ARBA00022692"/>
    </source>
</evidence>